<sequence length="197" mass="22356">MIGIAEDDRRYLRFLWNTNDKGKEYVVLQMNRVLFGSRCSPFLLRATIRYHVRKYLERYPVCVDMLGNALYADDLCYGAETVQEALSLSAEAVSILKDAGFHLRKLCTNSKELQALWIQNGLSNEIGFEQDCKLKVLGLVWNLDEDCVGVDVTPLLNSLESMGNTKRSVLSTVARVFDPLGFISPFVVRVKKLVQEI</sequence>
<dbReference type="EMBL" id="BGPR01090245">
    <property type="protein sequence ID" value="GBM18611.1"/>
    <property type="molecule type" value="Genomic_DNA"/>
</dbReference>
<evidence type="ECO:0008006" key="3">
    <source>
        <dbReference type="Google" id="ProtNLM"/>
    </source>
</evidence>
<evidence type="ECO:0000313" key="2">
    <source>
        <dbReference type="Proteomes" id="UP000499080"/>
    </source>
</evidence>
<dbReference type="InterPro" id="IPR008042">
    <property type="entry name" value="Retrotrans_Pao"/>
</dbReference>
<dbReference type="PANTHER" id="PTHR47331">
    <property type="entry name" value="PHD-TYPE DOMAIN-CONTAINING PROTEIN"/>
    <property type="match status" value="1"/>
</dbReference>
<accession>A0A4Y2DPA3</accession>
<organism evidence="1 2">
    <name type="scientific">Araneus ventricosus</name>
    <name type="common">Orbweaver spider</name>
    <name type="synonym">Epeira ventricosa</name>
    <dbReference type="NCBI Taxonomy" id="182803"/>
    <lineage>
        <taxon>Eukaryota</taxon>
        <taxon>Metazoa</taxon>
        <taxon>Ecdysozoa</taxon>
        <taxon>Arthropoda</taxon>
        <taxon>Chelicerata</taxon>
        <taxon>Arachnida</taxon>
        <taxon>Araneae</taxon>
        <taxon>Araneomorphae</taxon>
        <taxon>Entelegynae</taxon>
        <taxon>Araneoidea</taxon>
        <taxon>Araneidae</taxon>
        <taxon>Araneus</taxon>
    </lineage>
</organism>
<name>A0A4Y2DPA3_ARAVE</name>
<dbReference type="InterPro" id="IPR043502">
    <property type="entry name" value="DNA/RNA_pol_sf"/>
</dbReference>
<dbReference type="Proteomes" id="UP000499080">
    <property type="component" value="Unassembled WGS sequence"/>
</dbReference>
<gene>
    <name evidence="1" type="ORF">AVEN_196495_1</name>
</gene>
<dbReference type="AlphaFoldDB" id="A0A4Y2DPA3"/>
<dbReference type="Pfam" id="PF05380">
    <property type="entry name" value="Peptidase_A17"/>
    <property type="match status" value="1"/>
</dbReference>
<protein>
    <recommendedName>
        <fullName evidence="3">Reverse transcriptase domain-containing protein</fullName>
    </recommendedName>
</protein>
<comment type="caution">
    <text evidence="1">The sequence shown here is derived from an EMBL/GenBank/DDBJ whole genome shotgun (WGS) entry which is preliminary data.</text>
</comment>
<dbReference type="SUPFAM" id="SSF56672">
    <property type="entry name" value="DNA/RNA polymerases"/>
    <property type="match status" value="1"/>
</dbReference>
<dbReference type="OrthoDB" id="7697913at2759"/>
<dbReference type="GO" id="GO:0071897">
    <property type="term" value="P:DNA biosynthetic process"/>
    <property type="evidence" value="ECO:0007669"/>
    <property type="project" value="UniProtKB-ARBA"/>
</dbReference>
<evidence type="ECO:0000313" key="1">
    <source>
        <dbReference type="EMBL" id="GBM18611.1"/>
    </source>
</evidence>
<proteinExistence type="predicted"/>
<keyword evidence="2" id="KW-1185">Reference proteome</keyword>
<dbReference type="PANTHER" id="PTHR47331:SF1">
    <property type="entry name" value="GAG-LIKE PROTEIN"/>
    <property type="match status" value="1"/>
</dbReference>
<reference evidence="1 2" key="1">
    <citation type="journal article" date="2019" name="Sci. Rep.">
        <title>Orb-weaving spider Araneus ventricosus genome elucidates the spidroin gene catalogue.</title>
        <authorList>
            <person name="Kono N."/>
            <person name="Nakamura H."/>
            <person name="Ohtoshi R."/>
            <person name="Moran D.A.P."/>
            <person name="Shinohara A."/>
            <person name="Yoshida Y."/>
            <person name="Fujiwara M."/>
            <person name="Mori M."/>
            <person name="Tomita M."/>
            <person name="Arakawa K."/>
        </authorList>
    </citation>
    <scope>NUCLEOTIDE SEQUENCE [LARGE SCALE GENOMIC DNA]</scope>
</reference>